<feature type="domain" description="HTH cro/C1-type" evidence="1">
    <location>
        <begin position="18"/>
        <end position="71"/>
    </location>
</feature>
<dbReference type="PROSITE" id="PS50943">
    <property type="entry name" value="HTH_CROC1"/>
    <property type="match status" value="1"/>
</dbReference>
<dbReference type="GO" id="GO:0003677">
    <property type="term" value="F:DNA binding"/>
    <property type="evidence" value="ECO:0007669"/>
    <property type="project" value="InterPro"/>
</dbReference>
<dbReference type="InterPro" id="IPR043917">
    <property type="entry name" value="DUF5753"/>
</dbReference>
<evidence type="ECO:0000259" key="1">
    <source>
        <dbReference type="PROSITE" id="PS50943"/>
    </source>
</evidence>
<dbReference type="Proteomes" id="UP000294257">
    <property type="component" value="Unassembled WGS sequence"/>
</dbReference>
<sequence>MGTGAGPTLLKRQLGRRLRHLREAANITRAQAAKKLIKHKSTITRIEKGDVAADVHLVKSAMDLYDVWDEKLIDLAIGAAKPGWWVRYGVRGGGFVGFESDADQTRELTLLYVTGLLQTEAYMRASFAGGQRRSAEQLEKDIGLRLHRQRRLTDLEDPLELIALIDESALRKSIGGREVMRDQLRYLAERATLSTVTMQIVPNSAGQHPGMDGPFTILRFPEDEDPDVVYVPHQRGGMHVEKPEEVQETTVTFDQVRSMALSPEDSIAFVERLAEELYSA</sequence>
<dbReference type="InterPro" id="IPR001387">
    <property type="entry name" value="Cro/C1-type_HTH"/>
</dbReference>
<comment type="caution">
    <text evidence="2">The sequence shown here is derived from an EMBL/GenBank/DDBJ whole genome shotgun (WGS) entry which is preliminary data.</text>
</comment>
<organism evidence="2 3">
    <name type="scientific">Herbihabitans rhizosphaerae</name>
    <dbReference type="NCBI Taxonomy" id="1872711"/>
    <lineage>
        <taxon>Bacteria</taxon>
        <taxon>Bacillati</taxon>
        <taxon>Actinomycetota</taxon>
        <taxon>Actinomycetes</taxon>
        <taxon>Pseudonocardiales</taxon>
        <taxon>Pseudonocardiaceae</taxon>
        <taxon>Herbihabitans</taxon>
    </lineage>
</organism>
<evidence type="ECO:0000313" key="2">
    <source>
        <dbReference type="EMBL" id="RZS43244.1"/>
    </source>
</evidence>
<dbReference type="RefSeq" id="WP_165401269.1">
    <property type="nucleotide sequence ID" value="NZ_SGWQ01000002.1"/>
</dbReference>
<proteinExistence type="predicted"/>
<gene>
    <name evidence="2" type="ORF">EV193_102223</name>
</gene>
<dbReference type="SUPFAM" id="SSF47413">
    <property type="entry name" value="lambda repressor-like DNA-binding domains"/>
    <property type="match status" value="1"/>
</dbReference>
<keyword evidence="3" id="KW-1185">Reference proteome</keyword>
<dbReference type="Pfam" id="PF13560">
    <property type="entry name" value="HTH_31"/>
    <property type="match status" value="1"/>
</dbReference>
<reference evidence="2 3" key="1">
    <citation type="submission" date="2019-02" db="EMBL/GenBank/DDBJ databases">
        <title>Genomic Encyclopedia of Type Strains, Phase IV (KMG-IV): sequencing the most valuable type-strain genomes for metagenomic binning, comparative biology and taxonomic classification.</title>
        <authorList>
            <person name="Goeker M."/>
        </authorList>
    </citation>
    <scope>NUCLEOTIDE SEQUENCE [LARGE SCALE GENOMIC DNA]</scope>
    <source>
        <strain evidence="2 3">DSM 101727</strain>
    </source>
</reference>
<dbReference type="EMBL" id="SGWQ01000002">
    <property type="protein sequence ID" value="RZS43244.1"/>
    <property type="molecule type" value="Genomic_DNA"/>
</dbReference>
<name>A0A4Q7L284_9PSEU</name>
<dbReference type="InterPro" id="IPR010982">
    <property type="entry name" value="Lambda_DNA-bd_dom_sf"/>
</dbReference>
<evidence type="ECO:0000313" key="3">
    <source>
        <dbReference type="Proteomes" id="UP000294257"/>
    </source>
</evidence>
<dbReference type="Gene3D" id="1.10.260.40">
    <property type="entry name" value="lambda repressor-like DNA-binding domains"/>
    <property type="match status" value="1"/>
</dbReference>
<protein>
    <submittedName>
        <fullName evidence="2">Helix-turn-helix protein</fullName>
    </submittedName>
</protein>
<dbReference type="Pfam" id="PF19054">
    <property type="entry name" value="DUF5753"/>
    <property type="match status" value="1"/>
</dbReference>
<dbReference type="CDD" id="cd00093">
    <property type="entry name" value="HTH_XRE"/>
    <property type="match status" value="1"/>
</dbReference>
<accession>A0A4Q7L284</accession>
<dbReference type="SMART" id="SM00530">
    <property type="entry name" value="HTH_XRE"/>
    <property type="match status" value="1"/>
</dbReference>
<dbReference type="AlphaFoldDB" id="A0A4Q7L284"/>